<protein>
    <submittedName>
        <fullName evidence="1">Uncharacterized protein</fullName>
    </submittedName>
</protein>
<sequence>MSNHPNSKDGYVSLDLTDDDLDCYRRAGMGEEFAPDDPHVEHLTALGLLIHDPFSGRPVPADIRTAEARLRREAEQSAAGALRRMELIPAVVEALERERSRSLQASEPFGGEFLTGTELVNDIISRTTDGATHEQLSAQPGVRRPEVLARALERDAKTLRRGVMSRMLYAESARGSDALLEYVIAVTGLGAQVRTTEEEFSRIIIVDQAHAFFEDRGILEEESRGAWHIQHRGTIGYLIQQFQQRWVRARPWYGAGLTSENAISSPFQRSVLWELEAGADQKQIANRFGVSVKTINRAVADLRMKLGFKTPYQLGPWWLQSEERNLTEPPPPPLARWP</sequence>
<dbReference type="EMBL" id="CP109109">
    <property type="protein sequence ID" value="WSC01632.1"/>
    <property type="molecule type" value="Genomic_DNA"/>
</dbReference>
<reference evidence="1" key="1">
    <citation type="submission" date="2022-10" db="EMBL/GenBank/DDBJ databases">
        <title>The complete genomes of actinobacterial strains from the NBC collection.</title>
        <authorList>
            <person name="Joergensen T.S."/>
            <person name="Alvarez Arevalo M."/>
            <person name="Sterndorff E.B."/>
            <person name="Faurdal D."/>
            <person name="Vuksanovic O."/>
            <person name="Mourched A.-S."/>
            <person name="Charusanti P."/>
            <person name="Shaw S."/>
            <person name="Blin K."/>
            <person name="Weber T."/>
        </authorList>
    </citation>
    <scope>NUCLEOTIDE SEQUENCE</scope>
    <source>
        <strain evidence="1">NBC 01771</strain>
    </source>
</reference>
<evidence type="ECO:0000313" key="2">
    <source>
        <dbReference type="Proteomes" id="UP001348369"/>
    </source>
</evidence>
<name>A0ACD4ZUZ1_9ACTN</name>
<proteinExistence type="predicted"/>
<gene>
    <name evidence="1" type="ORF">OG835_34590</name>
</gene>
<organism evidence="1 2">
    <name type="scientific">Streptomyces scopuliridis</name>
    <dbReference type="NCBI Taxonomy" id="452529"/>
    <lineage>
        <taxon>Bacteria</taxon>
        <taxon>Bacillati</taxon>
        <taxon>Actinomycetota</taxon>
        <taxon>Actinomycetes</taxon>
        <taxon>Kitasatosporales</taxon>
        <taxon>Streptomycetaceae</taxon>
        <taxon>Streptomyces</taxon>
    </lineage>
</organism>
<keyword evidence="2" id="KW-1185">Reference proteome</keyword>
<evidence type="ECO:0000313" key="1">
    <source>
        <dbReference type="EMBL" id="WSC01632.1"/>
    </source>
</evidence>
<dbReference type="Proteomes" id="UP001348369">
    <property type="component" value="Chromosome"/>
</dbReference>
<accession>A0ACD4ZUZ1</accession>